<dbReference type="InterPro" id="IPR020339">
    <property type="entry name" value="C20orf85-like"/>
</dbReference>
<reference evidence="1" key="2">
    <citation type="submission" date="2025-09" db="UniProtKB">
        <authorList>
            <consortium name="Ensembl"/>
        </authorList>
    </citation>
    <scope>IDENTIFICATION</scope>
</reference>
<dbReference type="Pfam" id="PF14945">
    <property type="entry name" value="LLC1"/>
    <property type="match status" value="1"/>
</dbReference>
<dbReference type="Proteomes" id="UP000261520">
    <property type="component" value="Unplaced"/>
</dbReference>
<evidence type="ECO:0000313" key="1">
    <source>
        <dbReference type="Ensembl" id="ENSPMGP00000029922.1"/>
    </source>
</evidence>
<reference evidence="1" key="1">
    <citation type="submission" date="2025-08" db="UniProtKB">
        <authorList>
            <consortium name="Ensembl"/>
        </authorList>
    </citation>
    <scope>IDENTIFICATION</scope>
</reference>
<evidence type="ECO:0000313" key="2">
    <source>
        <dbReference type="Proteomes" id="UP000261520"/>
    </source>
</evidence>
<sequence>MEVTTMRRVSSAGYRLQPRTTVVRPKSSQPRTDRNLYAQENAPYLGIRQEDPVKQDLLWRELVWSERRGVKEWEKNWGFLMKYDHLGCQKQETPLPSYVSFFSGNVPCTNNQMFGSRLSSPAGQELLRLDRLLFLSSNNQRRKLDPEMLPG</sequence>
<accession>A0A3B4BN06</accession>
<protein>
    <submittedName>
        <fullName evidence="1">Uncharacterized protein</fullName>
    </submittedName>
</protein>
<keyword evidence="2" id="KW-1185">Reference proteome</keyword>
<organism evidence="1 2">
    <name type="scientific">Periophthalmus magnuspinnatus</name>
    <dbReference type="NCBI Taxonomy" id="409849"/>
    <lineage>
        <taxon>Eukaryota</taxon>
        <taxon>Metazoa</taxon>
        <taxon>Chordata</taxon>
        <taxon>Craniata</taxon>
        <taxon>Vertebrata</taxon>
        <taxon>Euteleostomi</taxon>
        <taxon>Actinopterygii</taxon>
        <taxon>Neopterygii</taxon>
        <taxon>Teleostei</taxon>
        <taxon>Neoteleostei</taxon>
        <taxon>Acanthomorphata</taxon>
        <taxon>Gobiaria</taxon>
        <taxon>Gobiiformes</taxon>
        <taxon>Gobioidei</taxon>
        <taxon>Gobiidae</taxon>
        <taxon>Oxudercinae</taxon>
        <taxon>Periophthalmus</taxon>
    </lineage>
</organism>
<proteinExistence type="predicted"/>
<name>A0A3B4BN06_9GOBI</name>
<dbReference type="Ensembl" id="ENSPMGT00000031850.1">
    <property type="protein sequence ID" value="ENSPMGP00000029922.1"/>
    <property type="gene ID" value="ENSPMGG00000024072.1"/>
</dbReference>
<dbReference type="PANTHER" id="PTHR31909">
    <property type="entry name" value="CHROMOSOME 20 ORF85 FAMILY MEMBER"/>
    <property type="match status" value="1"/>
</dbReference>
<dbReference type="PANTHER" id="PTHR31909:SF2">
    <property type="entry name" value="RIKEN CDNA 2410004P03 GENE"/>
    <property type="match status" value="1"/>
</dbReference>
<dbReference type="AlphaFoldDB" id="A0A3B4BN06"/>